<evidence type="ECO:0000256" key="6">
    <source>
        <dbReference type="ARBA" id="ARBA00023010"/>
    </source>
</evidence>
<proteinExistence type="predicted"/>
<evidence type="ECO:0000313" key="11">
    <source>
        <dbReference type="Proteomes" id="UP000502297"/>
    </source>
</evidence>
<keyword evidence="8" id="KW-0175">Coiled coil</keyword>
<dbReference type="Proteomes" id="UP000502297">
    <property type="component" value="Chromosome"/>
</dbReference>
<evidence type="ECO:0000256" key="2">
    <source>
        <dbReference type="ARBA" id="ARBA00022448"/>
    </source>
</evidence>
<dbReference type="GO" id="GO:0015031">
    <property type="term" value="P:protein transport"/>
    <property type="evidence" value="ECO:0007669"/>
    <property type="project" value="UniProtKB-KW"/>
</dbReference>
<keyword evidence="5 9" id="KW-1133">Transmembrane helix</keyword>
<dbReference type="RefSeq" id="WP_166224880.1">
    <property type="nucleotide sequence ID" value="NZ_CP049801.1"/>
</dbReference>
<dbReference type="Pfam" id="PF02416">
    <property type="entry name" value="TatA_B_E"/>
    <property type="match status" value="1"/>
</dbReference>
<gene>
    <name evidence="10" type="ORF">G8E00_11925</name>
</gene>
<dbReference type="AlphaFoldDB" id="A0A6G8RXD9"/>
<dbReference type="Gene3D" id="1.20.5.3310">
    <property type="match status" value="1"/>
</dbReference>
<name>A0A6G8RXD9_9GAMM</name>
<organism evidence="10 11">
    <name type="scientific">Acinetobacter shaoyimingii</name>
    <dbReference type="NCBI Taxonomy" id="2715164"/>
    <lineage>
        <taxon>Bacteria</taxon>
        <taxon>Pseudomonadati</taxon>
        <taxon>Pseudomonadota</taxon>
        <taxon>Gammaproteobacteria</taxon>
        <taxon>Moraxellales</taxon>
        <taxon>Moraxellaceae</taxon>
        <taxon>Acinetobacter</taxon>
    </lineage>
</organism>
<evidence type="ECO:0000313" key="10">
    <source>
        <dbReference type="EMBL" id="QIO06606.1"/>
    </source>
</evidence>
<feature type="coiled-coil region" evidence="8">
    <location>
        <begin position="32"/>
        <end position="90"/>
    </location>
</feature>
<dbReference type="GO" id="GO:0016020">
    <property type="term" value="C:membrane"/>
    <property type="evidence" value="ECO:0007669"/>
    <property type="project" value="UniProtKB-SubCell"/>
</dbReference>
<dbReference type="PRINTS" id="PR01506">
    <property type="entry name" value="TATBPROTEIN"/>
</dbReference>
<reference evidence="10 11" key="1">
    <citation type="submission" date="2020-03" db="EMBL/GenBank/DDBJ databases">
        <authorList>
            <person name="Zhu W."/>
        </authorList>
    </citation>
    <scope>NUCLEOTIDE SEQUENCE [LARGE SCALE GENOMIC DNA]</scope>
    <source>
        <strain evidence="10 11">323-1</strain>
    </source>
</reference>
<evidence type="ECO:0000256" key="5">
    <source>
        <dbReference type="ARBA" id="ARBA00022989"/>
    </source>
</evidence>
<keyword evidence="4" id="KW-0653">Protein transport</keyword>
<dbReference type="KEGG" id="asha:G8E00_11925"/>
<evidence type="ECO:0000256" key="9">
    <source>
        <dbReference type="SAM" id="Phobius"/>
    </source>
</evidence>
<keyword evidence="11" id="KW-1185">Reference proteome</keyword>
<dbReference type="EMBL" id="CP049801">
    <property type="protein sequence ID" value="QIO06606.1"/>
    <property type="molecule type" value="Genomic_DNA"/>
</dbReference>
<dbReference type="PANTHER" id="PTHR33162">
    <property type="entry name" value="SEC-INDEPENDENT PROTEIN TRANSLOCASE PROTEIN TATA, CHLOROPLASTIC"/>
    <property type="match status" value="1"/>
</dbReference>
<accession>A0A6G8RXD9</accession>
<keyword evidence="7 9" id="KW-0472">Membrane</keyword>
<evidence type="ECO:0000256" key="1">
    <source>
        <dbReference type="ARBA" id="ARBA00004167"/>
    </source>
</evidence>
<evidence type="ECO:0000256" key="8">
    <source>
        <dbReference type="SAM" id="Coils"/>
    </source>
</evidence>
<evidence type="ECO:0000256" key="4">
    <source>
        <dbReference type="ARBA" id="ARBA00022927"/>
    </source>
</evidence>
<feature type="transmembrane region" description="Helical" evidence="9">
    <location>
        <begin position="6"/>
        <end position="22"/>
    </location>
</feature>
<sequence>MFEVGFSEIIFLGIIAIVFLGPDKLPEVIRYIAKIKAKFDILKKDLNQTLEKEFELNQLKSELSKEITYVSELERKLDQYLAKMDRNTTQLNSNLNEKLYFPVEDFSPKIPFLNGFIIQHLMLYPCLKI</sequence>
<keyword evidence="3 9" id="KW-0812">Transmembrane</keyword>
<evidence type="ECO:0000256" key="3">
    <source>
        <dbReference type="ARBA" id="ARBA00022692"/>
    </source>
</evidence>
<keyword evidence="6" id="KW-0811">Translocation</keyword>
<dbReference type="InterPro" id="IPR003369">
    <property type="entry name" value="TatA/B/E"/>
</dbReference>
<evidence type="ECO:0000256" key="7">
    <source>
        <dbReference type="ARBA" id="ARBA00023136"/>
    </source>
</evidence>
<dbReference type="PANTHER" id="PTHR33162:SF1">
    <property type="entry name" value="SEC-INDEPENDENT PROTEIN TRANSLOCASE PROTEIN TATA, CHLOROPLASTIC"/>
    <property type="match status" value="1"/>
</dbReference>
<comment type="subcellular location">
    <subcellularLocation>
        <location evidence="1">Membrane</location>
        <topology evidence="1">Single-pass membrane protein</topology>
    </subcellularLocation>
</comment>
<keyword evidence="2" id="KW-0813">Transport</keyword>
<protein>
    <submittedName>
        <fullName evidence="10">Preprotein translocase subunit TatB</fullName>
    </submittedName>
</protein>